<dbReference type="Proteomes" id="UP001234581">
    <property type="component" value="Unassembled WGS sequence"/>
</dbReference>
<evidence type="ECO:0000256" key="1">
    <source>
        <dbReference type="SAM" id="MobiDB-lite"/>
    </source>
</evidence>
<feature type="region of interest" description="Disordered" evidence="1">
    <location>
        <begin position="125"/>
        <end position="159"/>
    </location>
</feature>
<organism evidence="2 3">
    <name type="scientific">Lichtheimia ornata</name>
    <dbReference type="NCBI Taxonomy" id="688661"/>
    <lineage>
        <taxon>Eukaryota</taxon>
        <taxon>Fungi</taxon>
        <taxon>Fungi incertae sedis</taxon>
        <taxon>Mucoromycota</taxon>
        <taxon>Mucoromycotina</taxon>
        <taxon>Mucoromycetes</taxon>
        <taxon>Mucorales</taxon>
        <taxon>Lichtheimiaceae</taxon>
        <taxon>Lichtheimia</taxon>
    </lineage>
</organism>
<protein>
    <submittedName>
        <fullName evidence="2">Uncharacterized protein</fullName>
    </submittedName>
</protein>
<dbReference type="AlphaFoldDB" id="A0AAD7V0N9"/>
<keyword evidence="3" id="KW-1185">Reference proteome</keyword>
<reference evidence="2 3" key="1">
    <citation type="submission" date="2023-03" db="EMBL/GenBank/DDBJ databases">
        <title>Genome sequence of Lichtheimia ornata CBS 291.66.</title>
        <authorList>
            <person name="Mohabir J.T."/>
            <person name="Shea T.P."/>
            <person name="Kurbessoian T."/>
            <person name="Berby B."/>
            <person name="Fontaine J."/>
            <person name="Livny J."/>
            <person name="Gnirke A."/>
            <person name="Stajich J.E."/>
            <person name="Cuomo C.A."/>
        </authorList>
    </citation>
    <scope>NUCLEOTIDE SEQUENCE [LARGE SCALE GENOMIC DNA]</scope>
    <source>
        <strain evidence="2">CBS 291.66</strain>
    </source>
</reference>
<name>A0AAD7V0N9_9FUNG</name>
<evidence type="ECO:0000313" key="2">
    <source>
        <dbReference type="EMBL" id="KAJ8656503.1"/>
    </source>
</evidence>
<sequence length="328" mass="37022">MDKHGNGNDRFAATSPDTMARDTRVIPPDELDLDVGTNGVPQDLQLVTDMEPFVSPLTEDNLLYHTNSHPSSEDARCSYVEAFVTNQTRMLHIEAELRRRTQMEISSLVPLDTLSVNEEVVSERVVDDHTQHQSTRASLTRSSSLTGGRSDRGSPHVKNSKRPVWLQLLFRRRSANMPSTPLSPPPVNSSLLESHELPNSPATSSAYQQYHEQTMTMLHEDIHNFTNGNFRSAQRDSGISISSTSRGTHTKRARLSLHFAPQLRSVREEGQQPAQHDDLLAFRYPRMIHRRTLRDAAMRLLSSTDDQNDDQLNKRFSAPGIYCPFQLA</sequence>
<dbReference type="EMBL" id="JARTCD010000039">
    <property type="protein sequence ID" value="KAJ8656503.1"/>
    <property type="molecule type" value="Genomic_DNA"/>
</dbReference>
<feature type="region of interest" description="Disordered" evidence="1">
    <location>
        <begin position="176"/>
        <end position="203"/>
    </location>
</feature>
<feature type="compositionally biased region" description="Low complexity" evidence="1">
    <location>
        <begin position="134"/>
        <end position="148"/>
    </location>
</feature>
<gene>
    <name evidence="2" type="ORF">O0I10_007826</name>
</gene>
<proteinExistence type="predicted"/>
<accession>A0AAD7V0N9</accession>
<comment type="caution">
    <text evidence="2">The sequence shown here is derived from an EMBL/GenBank/DDBJ whole genome shotgun (WGS) entry which is preliminary data.</text>
</comment>
<dbReference type="GeneID" id="83215233"/>
<evidence type="ECO:0000313" key="3">
    <source>
        <dbReference type="Proteomes" id="UP001234581"/>
    </source>
</evidence>
<feature type="region of interest" description="Disordered" evidence="1">
    <location>
        <begin position="1"/>
        <end position="22"/>
    </location>
</feature>
<dbReference type="RefSeq" id="XP_058341416.1">
    <property type="nucleotide sequence ID" value="XM_058487838.1"/>
</dbReference>